<comment type="caution">
    <text evidence="15">The sequence shown here is derived from an EMBL/GenBank/DDBJ whole genome shotgun (WGS) entry which is preliminary data.</text>
</comment>
<evidence type="ECO:0000256" key="12">
    <source>
        <dbReference type="SAM" id="SignalP"/>
    </source>
</evidence>
<dbReference type="InterPro" id="IPR023997">
    <property type="entry name" value="TonB-dep_OMP_SusC/RagA_CS"/>
</dbReference>
<evidence type="ECO:0000259" key="13">
    <source>
        <dbReference type="Pfam" id="PF00593"/>
    </source>
</evidence>
<feature type="domain" description="TonB-dependent receptor-like beta-barrel" evidence="13">
    <location>
        <begin position="394"/>
        <end position="943"/>
    </location>
</feature>
<dbReference type="Gene3D" id="2.40.170.20">
    <property type="entry name" value="TonB-dependent receptor, beta-barrel domain"/>
    <property type="match status" value="1"/>
</dbReference>
<accession>A0A8J2UCD7</accession>
<evidence type="ECO:0000256" key="5">
    <source>
        <dbReference type="ARBA" id="ARBA00022729"/>
    </source>
</evidence>
<reference evidence="15" key="1">
    <citation type="journal article" date="2014" name="Int. J. Syst. Evol. Microbiol.">
        <title>Complete genome sequence of Corynebacterium casei LMG S-19264T (=DSM 44701T), isolated from a smear-ripened cheese.</title>
        <authorList>
            <consortium name="US DOE Joint Genome Institute (JGI-PGF)"/>
            <person name="Walter F."/>
            <person name="Albersmeier A."/>
            <person name="Kalinowski J."/>
            <person name="Ruckert C."/>
        </authorList>
    </citation>
    <scope>NUCLEOTIDE SEQUENCE</scope>
    <source>
        <strain evidence="15">CGMCC 1.15448</strain>
    </source>
</reference>
<dbReference type="PROSITE" id="PS52016">
    <property type="entry name" value="TONB_DEPENDENT_REC_3"/>
    <property type="match status" value="1"/>
</dbReference>
<dbReference type="GO" id="GO:0044718">
    <property type="term" value="P:siderophore transmembrane transport"/>
    <property type="evidence" value="ECO:0007669"/>
    <property type="project" value="TreeGrafter"/>
</dbReference>
<dbReference type="NCBIfam" id="TIGR04057">
    <property type="entry name" value="SusC_RagA_signa"/>
    <property type="match status" value="1"/>
</dbReference>
<dbReference type="SUPFAM" id="SSF49464">
    <property type="entry name" value="Carboxypeptidase regulatory domain-like"/>
    <property type="match status" value="1"/>
</dbReference>
<reference evidence="15" key="2">
    <citation type="submission" date="2020-09" db="EMBL/GenBank/DDBJ databases">
        <authorList>
            <person name="Sun Q."/>
            <person name="Zhou Y."/>
        </authorList>
    </citation>
    <scope>NUCLEOTIDE SEQUENCE</scope>
    <source>
        <strain evidence="15">CGMCC 1.15448</strain>
    </source>
</reference>
<dbReference type="PANTHER" id="PTHR30069">
    <property type="entry name" value="TONB-DEPENDENT OUTER MEMBRANE RECEPTOR"/>
    <property type="match status" value="1"/>
</dbReference>
<evidence type="ECO:0000259" key="14">
    <source>
        <dbReference type="Pfam" id="PF07715"/>
    </source>
</evidence>
<dbReference type="Pfam" id="PF07715">
    <property type="entry name" value="Plug"/>
    <property type="match status" value="1"/>
</dbReference>
<dbReference type="Pfam" id="PF13715">
    <property type="entry name" value="CarbopepD_reg_2"/>
    <property type="match status" value="1"/>
</dbReference>
<dbReference type="InterPro" id="IPR012910">
    <property type="entry name" value="Plug_dom"/>
</dbReference>
<dbReference type="PANTHER" id="PTHR30069:SF29">
    <property type="entry name" value="HEMOGLOBIN AND HEMOGLOBIN-HAPTOGLOBIN-BINDING PROTEIN 1-RELATED"/>
    <property type="match status" value="1"/>
</dbReference>
<keyword evidence="8" id="KW-0675">Receptor</keyword>
<dbReference type="InterPro" id="IPR023996">
    <property type="entry name" value="TonB-dep_OMP_SusC/RagA"/>
</dbReference>
<dbReference type="RefSeq" id="WP_188931297.1">
    <property type="nucleotide sequence ID" value="NZ_BMJC01000002.1"/>
</dbReference>
<comment type="similarity">
    <text evidence="10 11">Belongs to the TonB-dependent receptor family.</text>
</comment>
<evidence type="ECO:0000256" key="4">
    <source>
        <dbReference type="ARBA" id="ARBA00022692"/>
    </source>
</evidence>
<gene>
    <name evidence="15" type="ORF">GCM10011511_21190</name>
</gene>
<evidence type="ECO:0000313" key="16">
    <source>
        <dbReference type="Proteomes" id="UP000607559"/>
    </source>
</evidence>
<feature type="chain" id="PRO_5035303021" evidence="12">
    <location>
        <begin position="24"/>
        <end position="987"/>
    </location>
</feature>
<dbReference type="AlphaFoldDB" id="A0A8J2UCD7"/>
<evidence type="ECO:0000256" key="9">
    <source>
        <dbReference type="ARBA" id="ARBA00023237"/>
    </source>
</evidence>
<dbReference type="Pfam" id="PF00593">
    <property type="entry name" value="TonB_dep_Rec_b-barrel"/>
    <property type="match status" value="1"/>
</dbReference>
<organism evidence="15 16">
    <name type="scientific">Puia dinghuensis</name>
    <dbReference type="NCBI Taxonomy" id="1792502"/>
    <lineage>
        <taxon>Bacteria</taxon>
        <taxon>Pseudomonadati</taxon>
        <taxon>Bacteroidota</taxon>
        <taxon>Chitinophagia</taxon>
        <taxon>Chitinophagales</taxon>
        <taxon>Chitinophagaceae</taxon>
        <taxon>Puia</taxon>
    </lineage>
</organism>
<dbReference type="Gene3D" id="2.60.40.1120">
    <property type="entry name" value="Carboxypeptidase-like, regulatory domain"/>
    <property type="match status" value="1"/>
</dbReference>
<evidence type="ECO:0000256" key="6">
    <source>
        <dbReference type="ARBA" id="ARBA00023077"/>
    </source>
</evidence>
<dbReference type="NCBIfam" id="TIGR04056">
    <property type="entry name" value="OMP_RagA_SusC"/>
    <property type="match status" value="1"/>
</dbReference>
<dbReference type="GO" id="GO:0015344">
    <property type="term" value="F:siderophore uptake transmembrane transporter activity"/>
    <property type="evidence" value="ECO:0007669"/>
    <property type="project" value="TreeGrafter"/>
</dbReference>
<evidence type="ECO:0000256" key="8">
    <source>
        <dbReference type="ARBA" id="ARBA00023170"/>
    </source>
</evidence>
<evidence type="ECO:0000256" key="1">
    <source>
        <dbReference type="ARBA" id="ARBA00004571"/>
    </source>
</evidence>
<dbReference type="InterPro" id="IPR039426">
    <property type="entry name" value="TonB-dep_rcpt-like"/>
</dbReference>
<dbReference type="InterPro" id="IPR008969">
    <property type="entry name" value="CarboxyPept-like_regulatory"/>
</dbReference>
<dbReference type="SUPFAM" id="SSF56935">
    <property type="entry name" value="Porins"/>
    <property type="match status" value="1"/>
</dbReference>
<keyword evidence="5 12" id="KW-0732">Signal</keyword>
<keyword evidence="4 10" id="KW-0812">Transmembrane</keyword>
<keyword evidence="6 11" id="KW-0798">TonB box</keyword>
<evidence type="ECO:0000256" key="11">
    <source>
        <dbReference type="RuleBase" id="RU003357"/>
    </source>
</evidence>
<evidence type="ECO:0000313" key="15">
    <source>
        <dbReference type="EMBL" id="GGA97616.1"/>
    </source>
</evidence>
<feature type="signal peptide" evidence="12">
    <location>
        <begin position="1"/>
        <end position="23"/>
    </location>
</feature>
<sequence>MRKLLTIVALPLLLLSLPYLSVAQVAITGTVTDSKKNPLPGATISLKNSNFSTTADNSGKFSMTVPGDKGVIVVSNIGFSPQTINVDANNKSLSVILTEEAGKLEEVVVSGLATSIKRSNLANSVASISSKELIGTTTQETVDGALYGKFTGANVSANSGAPGGGISVKLRGITSIVANSQPLFIVDGVYFDNSSINAGLNIVSKAAGQGSTLFQDNPSNRIADLDPEDIDRIEILKGASAAAIYGSKAAGGVVIITTKRGIRGNPRVEVGQTVGEQWQLRKLGQRSWDTAKVKDAFGAAGLAIYNANNGKIYNYEDELYGRHGVMNNTRLDVSGGSDKTTYYAGVTYKNDQGIVKHTGYQKTSYRLNLDQKITNTIDVSLNANYVESESNRGFFNNDNTSTTLGVSFVSTPSWVNLYPDANGNYPNNPVAPSNFIQTRDLITNRENVTRTLLGGTANWRIVNSDMHSLKITARAGIDQYTLATTAIFPKVLQFENGGNGTNGASIYGTTLSKNSNINAFAVYDFRPSTSMSFRTQAGITAENIDQNTVVSTATQLIGTQTNLNQAGSIQVQQNKLIQKDRGFFAQEEFNYKDIAILTAGLRGDKSSRNGDPNKYYYYPKASGAFNLHNLPSWRWTEVNQVKLRVAYGQAGNFAPFGAIYTPLVPVIFNGSTGSLIGTTQGNINLGPEKQKELEFGLDLGILKNRVTFEGTYYIRTVDDLLLNVQVPGSSGFTLAWKNVAAIRNNGVELAVNTIPVINNDWKWNLQIRFWKNTAKVTRLDVPAFNTGAFGATLGTYRIQLDQSPTQLVGIAGPGESKDPQSGLHRFGDAEPDFQFSCGNTVSWKNFEFTVLMHWKKGGSNINLTTLLSDIFGTSPDFDKKSLDPTGQKVNGAYRLSQLGVSARTWIEDASYFRVREMGLSYRLPKGIVQGISLIKVGVSARNLINVFSYNSYDPEVSNFGTNAISSNVEVTPFPSAKSIFFNLTVTF</sequence>
<keyword evidence="2 10" id="KW-0813">Transport</keyword>
<keyword evidence="7 10" id="KW-0472">Membrane</keyword>
<feature type="domain" description="TonB-dependent receptor plug" evidence="14">
    <location>
        <begin position="120"/>
        <end position="253"/>
    </location>
</feature>
<evidence type="ECO:0000256" key="2">
    <source>
        <dbReference type="ARBA" id="ARBA00022448"/>
    </source>
</evidence>
<dbReference type="InterPro" id="IPR000531">
    <property type="entry name" value="Beta-barrel_TonB"/>
</dbReference>
<dbReference type="EMBL" id="BMJC01000002">
    <property type="protein sequence ID" value="GGA97616.1"/>
    <property type="molecule type" value="Genomic_DNA"/>
</dbReference>
<comment type="subcellular location">
    <subcellularLocation>
        <location evidence="1 10">Cell outer membrane</location>
        <topology evidence="1 10">Multi-pass membrane protein</topology>
    </subcellularLocation>
</comment>
<dbReference type="Proteomes" id="UP000607559">
    <property type="component" value="Unassembled WGS sequence"/>
</dbReference>
<keyword evidence="16" id="KW-1185">Reference proteome</keyword>
<dbReference type="GO" id="GO:0009279">
    <property type="term" value="C:cell outer membrane"/>
    <property type="evidence" value="ECO:0007669"/>
    <property type="project" value="UniProtKB-SubCell"/>
</dbReference>
<evidence type="ECO:0000256" key="3">
    <source>
        <dbReference type="ARBA" id="ARBA00022452"/>
    </source>
</evidence>
<dbReference type="InterPro" id="IPR036942">
    <property type="entry name" value="Beta-barrel_TonB_sf"/>
</dbReference>
<dbReference type="InterPro" id="IPR037066">
    <property type="entry name" value="Plug_dom_sf"/>
</dbReference>
<evidence type="ECO:0000256" key="7">
    <source>
        <dbReference type="ARBA" id="ARBA00023136"/>
    </source>
</evidence>
<evidence type="ECO:0000256" key="10">
    <source>
        <dbReference type="PROSITE-ProRule" id="PRU01360"/>
    </source>
</evidence>
<protein>
    <submittedName>
        <fullName evidence="15">SusC/RagA family TonB-linked outer membrane protein</fullName>
    </submittedName>
</protein>
<proteinExistence type="inferred from homology"/>
<dbReference type="Gene3D" id="2.170.130.10">
    <property type="entry name" value="TonB-dependent receptor, plug domain"/>
    <property type="match status" value="1"/>
</dbReference>
<name>A0A8J2UCD7_9BACT</name>
<keyword evidence="3 10" id="KW-1134">Transmembrane beta strand</keyword>
<keyword evidence="9 10" id="KW-0998">Cell outer membrane</keyword>